<dbReference type="Gene3D" id="3.40.50.1240">
    <property type="entry name" value="Phosphoglycerate mutase-like"/>
    <property type="match status" value="1"/>
</dbReference>
<organism evidence="1 2">
    <name type="scientific">Rossellomorea aquimaris</name>
    <dbReference type="NCBI Taxonomy" id="189382"/>
    <lineage>
        <taxon>Bacteria</taxon>
        <taxon>Bacillati</taxon>
        <taxon>Bacillota</taxon>
        <taxon>Bacilli</taxon>
        <taxon>Bacillales</taxon>
        <taxon>Bacillaceae</taxon>
        <taxon>Rossellomorea</taxon>
    </lineage>
</organism>
<gene>
    <name evidence="1" type="ORF">FZC85_10325</name>
</gene>
<dbReference type="CDD" id="cd07067">
    <property type="entry name" value="HP_PGM_like"/>
    <property type="match status" value="1"/>
</dbReference>
<comment type="caution">
    <text evidence="1">The sequence shown here is derived from an EMBL/GenBank/DDBJ whole genome shotgun (WGS) entry which is preliminary data.</text>
</comment>
<dbReference type="AlphaFoldDB" id="A0A5D4TZV2"/>
<sequence length="196" mass="22519">MTQLYLVRHAHSKYTPEELTRPLSDKGKVDAEHVTELLKKEKIDAVCSSPYKRAVETVEGTARHIGQGINLYEELRERTLSGKPVQNFEEAISLVWEDPAFSLEGGESNLTAQKRGVQGIFKIIEEYNGKNVVIGTHGNIMVLIMSYFDPQYDIRFWRKLEMPDIYCLTFDDKVLISVKRIWTQPAEFAPQKDRSL</sequence>
<accession>A0A5D4TZV2</accession>
<protein>
    <submittedName>
        <fullName evidence="1">Histidine phosphatase family protein</fullName>
    </submittedName>
</protein>
<evidence type="ECO:0000313" key="2">
    <source>
        <dbReference type="Proteomes" id="UP000324269"/>
    </source>
</evidence>
<dbReference type="InterPro" id="IPR013078">
    <property type="entry name" value="His_Pase_superF_clade-1"/>
</dbReference>
<reference evidence="1 2" key="1">
    <citation type="submission" date="2019-08" db="EMBL/GenBank/DDBJ databases">
        <title>Bacillus genomes from the desert of Cuatro Cienegas, Coahuila.</title>
        <authorList>
            <person name="Olmedo-Alvarez G."/>
        </authorList>
    </citation>
    <scope>NUCLEOTIDE SEQUENCE [LARGE SCALE GENOMIC DNA]</scope>
    <source>
        <strain evidence="1 2">CH87b_3T</strain>
    </source>
</reference>
<dbReference type="PANTHER" id="PTHR48100">
    <property type="entry name" value="BROAD-SPECIFICITY PHOSPHATASE YOR283W-RELATED"/>
    <property type="match status" value="1"/>
</dbReference>
<dbReference type="InterPro" id="IPR050275">
    <property type="entry name" value="PGM_Phosphatase"/>
</dbReference>
<dbReference type="GO" id="GO:0005737">
    <property type="term" value="C:cytoplasm"/>
    <property type="evidence" value="ECO:0007669"/>
    <property type="project" value="TreeGrafter"/>
</dbReference>
<name>A0A5D4TZV2_9BACI</name>
<dbReference type="Proteomes" id="UP000324269">
    <property type="component" value="Unassembled WGS sequence"/>
</dbReference>
<dbReference type="SMART" id="SM00855">
    <property type="entry name" value="PGAM"/>
    <property type="match status" value="1"/>
</dbReference>
<dbReference type="GO" id="GO:0016791">
    <property type="term" value="F:phosphatase activity"/>
    <property type="evidence" value="ECO:0007669"/>
    <property type="project" value="TreeGrafter"/>
</dbReference>
<dbReference type="Pfam" id="PF00300">
    <property type="entry name" value="His_Phos_1"/>
    <property type="match status" value="1"/>
</dbReference>
<dbReference type="RefSeq" id="WP_148968793.1">
    <property type="nucleotide sequence ID" value="NZ_CANLNA010000003.1"/>
</dbReference>
<evidence type="ECO:0000313" key="1">
    <source>
        <dbReference type="EMBL" id="TYS85972.1"/>
    </source>
</evidence>
<dbReference type="SUPFAM" id="SSF53254">
    <property type="entry name" value="Phosphoglycerate mutase-like"/>
    <property type="match status" value="1"/>
</dbReference>
<dbReference type="OrthoDB" id="2185101at2"/>
<dbReference type="InterPro" id="IPR029033">
    <property type="entry name" value="His_PPase_superfam"/>
</dbReference>
<proteinExistence type="predicted"/>
<dbReference type="EMBL" id="VTEZ01000003">
    <property type="protein sequence ID" value="TYS85972.1"/>
    <property type="molecule type" value="Genomic_DNA"/>
</dbReference>
<dbReference type="PANTHER" id="PTHR48100:SF59">
    <property type="entry name" value="ADENOSYLCOBALAMIN_ALPHA-RIBAZOLE PHOSPHATASE"/>
    <property type="match status" value="1"/>
</dbReference>